<accession>A0A2Z4YVP9</accession>
<protein>
    <submittedName>
        <fullName evidence="1">Uncharacterized protein</fullName>
    </submittedName>
</protein>
<evidence type="ECO:0000313" key="2">
    <source>
        <dbReference type="Proteomes" id="UP000251166"/>
    </source>
</evidence>
<dbReference type="Proteomes" id="UP000251166">
    <property type="component" value="Plasmid unnamed4"/>
</dbReference>
<gene>
    <name evidence="1" type="ORF">DLJ82_6688</name>
</gene>
<sequence length="102" mass="11059">MRIARPVPSAFASTQEPRPVGFSGSMSLGCLAAINNANPPDQCRKLITPNDDITMGACADKDLDRRKFVDVLFSVFNSCLQRDELFVLGAGDPLGNDRMISL</sequence>
<name>A0A2Z4YVP9_RHILE</name>
<proteinExistence type="predicted"/>
<organism evidence="1 2">
    <name type="scientific">Rhizobium leguminosarum</name>
    <dbReference type="NCBI Taxonomy" id="384"/>
    <lineage>
        <taxon>Bacteria</taxon>
        <taxon>Pseudomonadati</taxon>
        <taxon>Pseudomonadota</taxon>
        <taxon>Alphaproteobacteria</taxon>
        <taxon>Hyphomicrobiales</taxon>
        <taxon>Rhizobiaceae</taxon>
        <taxon>Rhizobium/Agrobacterium group</taxon>
        <taxon>Rhizobium</taxon>
    </lineage>
</organism>
<keyword evidence="1" id="KW-0614">Plasmid</keyword>
<evidence type="ECO:0000313" key="1">
    <source>
        <dbReference type="EMBL" id="AXA44658.1"/>
    </source>
</evidence>
<dbReference type="EMBL" id="CP030764">
    <property type="protein sequence ID" value="AXA44658.1"/>
    <property type="molecule type" value="Genomic_DNA"/>
</dbReference>
<dbReference type="AlphaFoldDB" id="A0A2Z4YVP9"/>
<dbReference type="PROSITE" id="PS51257">
    <property type="entry name" value="PROKAR_LIPOPROTEIN"/>
    <property type="match status" value="1"/>
</dbReference>
<geneLocation type="plasmid" evidence="1 2">
    <name>unnamed4</name>
</geneLocation>
<reference evidence="1 2" key="1">
    <citation type="submission" date="2018-07" db="EMBL/GenBank/DDBJ databases">
        <title>Rhizobium leguminosarum strain:ATCC 14479 Genome sequencing and assembly.</title>
        <authorList>
            <person name="Chakraborty R."/>
        </authorList>
    </citation>
    <scope>NUCLEOTIDE SEQUENCE [LARGE SCALE GENOMIC DNA]</scope>
    <source>
        <strain evidence="1 2">ATCC 14479</strain>
        <plasmid evidence="2">Plasmid unnamed4</plasmid>
    </source>
</reference>